<dbReference type="InterPro" id="IPR025392">
    <property type="entry name" value="DUF4124"/>
</dbReference>
<sequence length="145" mass="15907">MLRNSLLVVMLAMLALPIANATTIYKWVDKNGVAHFSQDPPAEGEQVQQLDAASMEPKKIGTVAPERSEPAAAPETATSKATVQNAEQAKSICEQATFQLNVLNTHTRLQRTDPATGETVQMTEEERQQQIATQQERIKLFCGKS</sequence>
<dbReference type="eggNOG" id="ENOG50339YA">
    <property type="taxonomic scope" value="Bacteria"/>
</dbReference>
<feature type="compositionally biased region" description="Low complexity" evidence="1">
    <location>
        <begin position="70"/>
        <end position="82"/>
    </location>
</feature>
<evidence type="ECO:0000256" key="2">
    <source>
        <dbReference type="SAM" id="SignalP"/>
    </source>
</evidence>
<evidence type="ECO:0000313" key="4">
    <source>
        <dbReference type="EMBL" id="KFZ37344.1"/>
    </source>
</evidence>
<keyword evidence="2" id="KW-0732">Signal</keyword>
<name>A0A094JH63_9GAMM</name>
<accession>A0A094JH63</accession>
<feature type="domain" description="DUF4124" evidence="3">
    <location>
        <begin position="11"/>
        <end position="58"/>
    </location>
</feature>
<comment type="caution">
    <text evidence="4">The sequence shown here is derived from an EMBL/GenBank/DDBJ whole genome shotgun (WGS) entry which is preliminary data.</text>
</comment>
<dbReference type="Proteomes" id="UP000029264">
    <property type="component" value="Unassembled WGS sequence"/>
</dbReference>
<organism evidence="4 5">
    <name type="scientific">Shewanella mangrovi</name>
    <dbReference type="NCBI Taxonomy" id="1515746"/>
    <lineage>
        <taxon>Bacteria</taxon>
        <taxon>Pseudomonadati</taxon>
        <taxon>Pseudomonadota</taxon>
        <taxon>Gammaproteobacteria</taxon>
        <taxon>Alteromonadales</taxon>
        <taxon>Shewanellaceae</taxon>
        <taxon>Shewanella</taxon>
    </lineage>
</organism>
<reference evidence="4 5" key="1">
    <citation type="submission" date="2014-06" db="EMBL/GenBank/DDBJ databases">
        <title>Shewanella sp. YQH10.</title>
        <authorList>
            <person name="Liu Y."/>
            <person name="Zeng R."/>
        </authorList>
    </citation>
    <scope>NUCLEOTIDE SEQUENCE [LARGE SCALE GENOMIC DNA]</scope>
    <source>
        <strain evidence="4 5">YQH10</strain>
    </source>
</reference>
<feature type="signal peptide" evidence="2">
    <location>
        <begin position="1"/>
        <end position="21"/>
    </location>
</feature>
<proteinExistence type="predicted"/>
<gene>
    <name evidence="4" type="ORF">HR45_09965</name>
</gene>
<feature type="chain" id="PRO_5001900215" description="DUF4124 domain-containing protein" evidence="2">
    <location>
        <begin position="22"/>
        <end position="145"/>
    </location>
</feature>
<evidence type="ECO:0000313" key="5">
    <source>
        <dbReference type="Proteomes" id="UP000029264"/>
    </source>
</evidence>
<protein>
    <recommendedName>
        <fullName evidence="3">DUF4124 domain-containing protein</fullName>
    </recommendedName>
</protein>
<evidence type="ECO:0000256" key="1">
    <source>
        <dbReference type="SAM" id="MobiDB-lite"/>
    </source>
</evidence>
<dbReference type="STRING" id="1515746.HR45_09965"/>
<keyword evidence="5" id="KW-1185">Reference proteome</keyword>
<dbReference type="AlphaFoldDB" id="A0A094JH63"/>
<dbReference type="Pfam" id="PF13511">
    <property type="entry name" value="DUF4124"/>
    <property type="match status" value="1"/>
</dbReference>
<evidence type="ECO:0000259" key="3">
    <source>
        <dbReference type="Pfam" id="PF13511"/>
    </source>
</evidence>
<dbReference type="OrthoDB" id="7068596at2"/>
<dbReference type="RefSeq" id="WP_037442440.1">
    <property type="nucleotide sequence ID" value="NZ_JPEO01000006.1"/>
</dbReference>
<dbReference type="EMBL" id="JPEO01000006">
    <property type="protein sequence ID" value="KFZ37344.1"/>
    <property type="molecule type" value="Genomic_DNA"/>
</dbReference>
<feature type="region of interest" description="Disordered" evidence="1">
    <location>
        <begin position="63"/>
        <end position="85"/>
    </location>
</feature>